<evidence type="ECO:0000256" key="1">
    <source>
        <dbReference type="SAM" id="MobiDB-lite"/>
    </source>
</evidence>
<dbReference type="AlphaFoldDB" id="A0AA38MVG5"/>
<reference evidence="3" key="1">
    <citation type="submission" date="2022-08" db="EMBL/GenBank/DDBJ databases">
        <authorList>
            <consortium name="DOE Joint Genome Institute"/>
            <person name="Min B."/>
            <person name="Sierra-Patev S."/>
            <person name="Naranjo-Ortiz M."/>
            <person name="Looney B."/>
            <person name="Konkel Z."/>
            <person name="Slot J.C."/>
            <person name="Sakamoto Y."/>
            <person name="Steenwyk J.L."/>
            <person name="Rokas A."/>
            <person name="Carro J."/>
            <person name="Camarero S."/>
            <person name="Ferreira P."/>
            <person name="Molpeceres G."/>
            <person name="Ruiz-duenas F.J."/>
            <person name="Serrano A."/>
            <person name="Henrissat B."/>
            <person name="Drula E."/>
            <person name="Hughes K.W."/>
            <person name="Mata J.L."/>
            <person name="Ishikawa N.K."/>
            <person name="Vargas-Isla R."/>
            <person name="Ushijima S."/>
            <person name="Smith C.A."/>
            <person name="Ahrendt S."/>
            <person name="Andreopoulos W."/>
            <person name="He G."/>
            <person name="LaButti K."/>
            <person name="Lipzen A."/>
            <person name="Ng V."/>
            <person name="Riley R."/>
            <person name="Sandor L."/>
            <person name="Barry K."/>
            <person name="Martinez A.T."/>
            <person name="Xiao Y."/>
            <person name="Gibbons J.G."/>
            <person name="Terashima K."/>
            <person name="Hibbett D.S."/>
            <person name="Grigoriev I.V."/>
        </authorList>
    </citation>
    <scope>NUCLEOTIDE SEQUENCE</scope>
    <source>
        <strain evidence="3">ET3784</strain>
    </source>
</reference>
<evidence type="ECO:0000313" key="3">
    <source>
        <dbReference type="EMBL" id="KAJ3714873.1"/>
    </source>
</evidence>
<feature type="compositionally biased region" description="Polar residues" evidence="1">
    <location>
        <begin position="244"/>
        <end position="253"/>
    </location>
</feature>
<feature type="signal peptide" evidence="2">
    <location>
        <begin position="1"/>
        <end position="17"/>
    </location>
</feature>
<name>A0AA38MVG5_9AGAR</name>
<keyword evidence="2" id="KW-0732">Signal</keyword>
<evidence type="ECO:0000256" key="2">
    <source>
        <dbReference type="SAM" id="SignalP"/>
    </source>
</evidence>
<accession>A0AA38MVG5</accession>
<comment type="caution">
    <text evidence="3">The sequence shown here is derived from an EMBL/GenBank/DDBJ whole genome shotgun (WGS) entry which is preliminary data.</text>
</comment>
<sequence>MFRCSLTGLPFVWTILTISPLFKTKTALSSKRFCLGHWTFALGSCYQSNITSPLTTPSEHRWSDVIPPKTALKFAVFLDSDDLVLFSDGELLEDSRTEELLLRSPLSPSDACSQVLSIGQSTIPISDKSSTLLYIRDNLGSLLAENDPPPTSDSQKRAIMGRTQTSSTLGGLDVYLRGSLLGQAHPDNRYYSCMNELDGQFEFDPRTSFAKGYMRNVEGKEVVDDTVTDEGFFEVEIAPRQRQTLAKASSSRPNRIGAQSVASTAGTSDFVSIESDGASSVWSTIETPDFPAYPDYTYMDQQPPLKRRLTKPRPADIPAPPSEVLKREVFSHQVSLPPRSAKEKRLTDNRERKSFAKLICSRSKKKSAEGDQWICIEVSHESRRRFT</sequence>
<organism evidence="3 4">
    <name type="scientific">Lentinula guzmanii</name>
    <dbReference type="NCBI Taxonomy" id="2804957"/>
    <lineage>
        <taxon>Eukaryota</taxon>
        <taxon>Fungi</taxon>
        <taxon>Dikarya</taxon>
        <taxon>Basidiomycota</taxon>
        <taxon>Agaricomycotina</taxon>
        <taxon>Agaricomycetes</taxon>
        <taxon>Agaricomycetidae</taxon>
        <taxon>Agaricales</taxon>
        <taxon>Marasmiineae</taxon>
        <taxon>Omphalotaceae</taxon>
        <taxon>Lentinula</taxon>
    </lineage>
</organism>
<gene>
    <name evidence="3" type="ORF">DFJ43DRAFT_1043668</name>
</gene>
<reference evidence="3" key="2">
    <citation type="journal article" date="2023" name="Proc. Natl. Acad. Sci. U.S.A.">
        <title>A global phylogenomic analysis of the shiitake genus Lentinula.</title>
        <authorList>
            <person name="Sierra-Patev S."/>
            <person name="Min B."/>
            <person name="Naranjo-Ortiz M."/>
            <person name="Looney B."/>
            <person name="Konkel Z."/>
            <person name="Slot J.C."/>
            <person name="Sakamoto Y."/>
            <person name="Steenwyk J.L."/>
            <person name="Rokas A."/>
            <person name="Carro J."/>
            <person name="Camarero S."/>
            <person name="Ferreira P."/>
            <person name="Molpeceres G."/>
            <person name="Ruiz-Duenas F.J."/>
            <person name="Serrano A."/>
            <person name="Henrissat B."/>
            <person name="Drula E."/>
            <person name="Hughes K.W."/>
            <person name="Mata J.L."/>
            <person name="Ishikawa N.K."/>
            <person name="Vargas-Isla R."/>
            <person name="Ushijima S."/>
            <person name="Smith C.A."/>
            <person name="Donoghue J."/>
            <person name="Ahrendt S."/>
            <person name="Andreopoulos W."/>
            <person name="He G."/>
            <person name="LaButti K."/>
            <person name="Lipzen A."/>
            <person name="Ng V."/>
            <person name="Riley R."/>
            <person name="Sandor L."/>
            <person name="Barry K."/>
            <person name="Martinez A.T."/>
            <person name="Xiao Y."/>
            <person name="Gibbons J.G."/>
            <person name="Terashima K."/>
            <person name="Grigoriev I.V."/>
            <person name="Hibbett D."/>
        </authorList>
    </citation>
    <scope>NUCLEOTIDE SEQUENCE</scope>
    <source>
        <strain evidence="3">ET3784</strain>
    </source>
</reference>
<keyword evidence="4" id="KW-1185">Reference proteome</keyword>
<dbReference type="Proteomes" id="UP001176059">
    <property type="component" value="Unassembled WGS sequence"/>
</dbReference>
<feature type="chain" id="PRO_5041398280" evidence="2">
    <location>
        <begin position="18"/>
        <end position="387"/>
    </location>
</feature>
<evidence type="ECO:0000313" key="4">
    <source>
        <dbReference type="Proteomes" id="UP001176059"/>
    </source>
</evidence>
<feature type="region of interest" description="Disordered" evidence="1">
    <location>
        <begin position="244"/>
        <end position="263"/>
    </location>
</feature>
<proteinExistence type="predicted"/>
<dbReference type="EMBL" id="JANVFO010000088">
    <property type="protein sequence ID" value="KAJ3714873.1"/>
    <property type="molecule type" value="Genomic_DNA"/>
</dbReference>
<protein>
    <submittedName>
        <fullName evidence="3">Uncharacterized protein</fullName>
    </submittedName>
</protein>